<protein>
    <submittedName>
        <fullName evidence="3">Spermidine/putrescine-binding periplasmic protein</fullName>
    </submittedName>
</protein>
<evidence type="ECO:0000313" key="4">
    <source>
        <dbReference type="Proteomes" id="UP000051326"/>
    </source>
</evidence>
<dbReference type="EMBL" id="CYSR01000008">
    <property type="protein sequence ID" value="CUH98511.1"/>
    <property type="molecule type" value="Genomic_DNA"/>
</dbReference>
<proteinExistence type="predicted"/>
<dbReference type="Gene3D" id="3.40.190.10">
    <property type="entry name" value="Periplasmic binding protein-like II"/>
    <property type="match status" value="2"/>
</dbReference>
<dbReference type="Proteomes" id="UP000051326">
    <property type="component" value="Unassembled WGS sequence"/>
</dbReference>
<reference evidence="3 4" key="1">
    <citation type="submission" date="2015-09" db="EMBL/GenBank/DDBJ databases">
        <authorList>
            <consortium name="Swine Surveillance"/>
        </authorList>
    </citation>
    <scope>NUCLEOTIDE SEQUENCE [LARGE SCALE GENOMIC DNA]</scope>
    <source>
        <strain evidence="3 4">CECT 8399</strain>
    </source>
</reference>
<evidence type="ECO:0000313" key="3">
    <source>
        <dbReference type="EMBL" id="CUH98511.1"/>
    </source>
</evidence>
<keyword evidence="1 2" id="KW-0732">Signal</keyword>
<evidence type="ECO:0000256" key="1">
    <source>
        <dbReference type="ARBA" id="ARBA00022729"/>
    </source>
</evidence>
<dbReference type="SUPFAM" id="SSF53850">
    <property type="entry name" value="Periplasmic binding protein-like II"/>
    <property type="match status" value="1"/>
</dbReference>
<evidence type="ECO:0000256" key="2">
    <source>
        <dbReference type="SAM" id="SignalP"/>
    </source>
</evidence>
<gene>
    <name evidence="3" type="primary">potD_1</name>
    <name evidence="3" type="ORF">PHA8399_00625</name>
</gene>
<accession>A0A0P1H6M8</accession>
<dbReference type="PANTHER" id="PTHR30222">
    <property type="entry name" value="SPERMIDINE/PUTRESCINE-BINDING PERIPLASMIC PROTEIN"/>
    <property type="match status" value="1"/>
</dbReference>
<dbReference type="PANTHER" id="PTHR30222:SF17">
    <property type="entry name" value="SPERMIDINE_PUTRESCINE-BINDING PERIPLASMIC PROTEIN"/>
    <property type="match status" value="1"/>
</dbReference>
<feature type="signal peptide" evidence="2">
    <location>
        <begin position="1"/>
        <end position="36"/>
    </location>
</feature>
<name>A0A0P1H6M8_9RHOB</name>
<dbReference type="AlphaFoldDB" id="A0A0P1H6M8"/>
<dbReference type="Pfam" id="PF13416">
    <property type="entry name" value="SBP_bac_8"/>
    <property type="match status" value="1"/>
</dbReference>
<sequence length="366" mass="40503">MAGEQGRGNRETFMRILKTATALGMVLSLQAGSGLAADADLTVFDWAGYEDPEFFAAYIDEHGDSPTFAFFGDEEEAFQKLRSGFRADAVHPCSQSVPKWIEAGLLAPLDTSKIERWDELEPSFRDIKAYTKDGQSYFIPADWGNTSVTYHSDHLSDADVTSLQAFADPKHQGRISIGDNVDDAYALGFLATGVKDWTNATEEQFQAASDFLRAVHQNVRTYWSDGASLAQLMQSGEVYLAWAWNETYSTMSYEGHPIAIKRDTDEGASSWVCGYAKLANAPGSEEKFYDFINAWLEPKTANYLVSQWGYGHGNAKAMAEMSPADLAAVGLENNEKLREKTLWQGPVPAALREKMIAEFELIKAGF</sequence>
<organism evidence="3 4">
    <name type="scientific">Leisingera aquaemixtae</name>
    <dbReference type="NCBI Taxonomy" id="1396826"/>
    <lineage>
        <taxon>Bacteria</taxon>
        <taxon>Pseudomonadati</taxon>
        <taxon>Pseudomonadota</taxon>
        <taxon>Alphaproteobacteria</taxon>
        <taxon>Rhodobacterales</taxon>
        <taxon>Roseobacteraceae</taxon>
        <taxon>Leisingera</taxon>
    </lineage>
</organism>
<dbReference type="STRING" id="1396826.PHA8399_00625"/>
<dbReference type="InterPro" id="IPR006059">
    <property type="entry name" value="SBP"/>
</dbReference>
<feature type="chain" id="PRO_5006064128" evidence="2">
    <location>
        <begin position="37"/>
        <end position="366"/>
    </location>
</feature>